<dbReference type="PANTHER" id="PTHR32089">
    <property type="entry name" value="METHYL-ACCEPTING CHEMOTAXIS PROTEIN MCPB"/>
    <property type="match status" value="1"/>
</dbReference>
<evidence type="ECO:0000256" key="3">
    <source>
        <dbReference type="SAM" id="Phobius"/>
    </source>
</evidence>
<feature type="transmembrane region" description="Helical" evidence="3">
    <location>
        <begin position="338"/>
        <end position="360"/>
    </location>
</feature>
<dbReference type="SMART" id="SM00304">
    <property type="entry name" value="HAMP"/>
    <property type="match status" value="1"/>
</dbReference>
<dbReference type="CDD" id="cd11386">
    <property type="entry name" value="MCP_signal"/>
    <property type="match status" value="1"/>
</dbReference>
<comment type="caution">
    <text evidence="6">The sequence shown here is derived from an EMBL/GenBank/DDBJ whole genome shotgun (WGS) entry which is preliminary data.</text>
</comment>
<dbReference type="PANTHER" id="PTHR32089:SF112">
    <property type="entry name" value="LYSOZYME-LIKE PROTEIN-RELATED"/>
    <property type="match status" value="1"/>
</dbReference>
<evidence type="ECO:0000259" key="4">
    <source>
        <dbReference type="SMART" id="SM00283"/>
    </source>
</evidence>
<dbReference type="InterPro" id="IPR003660">
    <property type="entry name" value="HAMP_dom"/>
</dbReference>
<evidence type="ECO:0000259" key="5">
    <source>
        <dbReference type="SMART" id="SM00304"/>
    </source>
</evidence>
<dbReference type="Pfam" id="PF00015">
    <property type="entry name" value="MCPsignal"/>
    <property type="match status" value="1"/>
</dbReference>
<keyword evidence="3" id="KW-0472">Membrane</keyword>
<evidence type="ECO:0000256" key="1">
    <source>
        <dbReference type="ARBA" id="ARBA00023224"/>
    </source>
</evidence>
<dbReference type="SUPFAM" id="SSF58104">
    <property type="entry name" value="Methyl-accepting chemotaxis protein (MCP) signaling domain"/>
    <property type="match status" value="1"/>
</dbReference>
<organism evidence="6 7">
    <name type="scientific">Pigmentiphaga soli</name>
    <dbReference type="NCBI Taxonomy" id="1007095"/>
    <lineage>
        <taxon>Bacteria</taxon>
        <taxon>Pseudomonadati</taxon>
        <taxon>Pseudomonadota</taxon>
        <taxon>Betaproteobacteria</taxon>
        <taxon>Burkholderiales</taxon>
        <taxon>Alcaligenaceae</taxon>
        <taxon>Pigmentiphaga</taxon>
    </lineage>
</organism>
<accession>A0ABP8HHL7</accession>
<name>A0ABP8HHL7_9BURK</name>
<feature type="domain" description="HAMP" evidence="5">
    <location>
        <begin position="387"/>
        <end position="443"/>
    </location>
</feature>
<dbReference type="Proteomes" id="UP001501671">
    <property type="component" value="Unassembled WGS sequence"/>
</dbReference>
<sequence>MLKSQEMSLDKKERSWLPWWGKTGKLSMRWSTWLNKDRYEAIEATFEGIAQTRVAILKTWAEQLWQHLEACAAQLAPGFPAIEPGWLDEKKGMAPEFSELFVIGADLRVIASTVPSRIGASCAVPEAGRRGLAQPFLHGPYADPVTAQLPPSTSRFHDEVTLMFYQPIVRDGLTVGALCGRVPNDVLGDLIQREAGHVYRESGDNYVFMVESRFDPSIRPGTALSRSRFEDDTFTHGDNLKHGVRTAYGTVRIREHTELELLFTDPATGQLHPGVRETMRKGQNLFVTYPGYSDYRHVPVIGKGVTFQMPGSIDRWGMMCEGDLEEVYRYRSIGFGLLRLYIVLAISVGAVAVGAQYLLALSPPKSAGLALAWVAVSTWAFRRWGVKPVSSRIRRTSAVIRGIAEGGGNLTQRLPAVDGRIDETTTVAQWVNSFIDALDRTIGRVVRTSGEIHSTNQSLQYKSQHSSAASSEMLKTTQSMLDALGRQRAEVQAATDNAHSMQQVVRDEKSKSQHQFGVLQARVQDIRQAVGSAADRISQLEASTEEIGRVVTMIAAIARQSNLLSLNAAIEAARAGEAGRGFAVVADEVRKLADSTANATGEIEAMIGKVQQEAKQSVQMMVDGLAQMEEGFKLATEAANDRGEIDTVMERMFATIGQIADSTQVGGKQIDLMSQAAQSMQLAIGEAQRSAEQTSFAAARLHRLVSTFQVSAG</sequence>
<dbReference type="RefSeq" id="WP_345251433.1">
    <property type="nucleotide sequence ID" value="NZ_BAABFO010000022.1"/>
</dbReference>
<dbReference type="SMART" id="SM00283">
    <property type="entry name" value="MA"/>
    <property type="match status" value="1"/>
</dbReference>
<evidence type="ECO:0000256" key="2">
    <source>
        <dbReference type="ARBA" id="ARBA00029447"/>
    </source>
</evidence>
<evidence type="ECO:0000313" key="6">
    <source>
        <dbReference type="EMBL" id="GAA4339453.1"/>
    </source>
</evidence>
<reference evidence="7" key="1">
    <citation type="journal article" date="2019" name="Int. J. Syst. Evol. Microbiol.">
        <title>The Global Catalogue of Microorganisms (GCM) 10K type strain sequencing project: providing services to taxonomists for standard genome sequencing and annotation.</title>
        <authorList>
            <consortium name="The Broad Institute Genomics Platform"/>
            <consortium name="The Broad Institute Genome Sequencing Center for Infectious Disease"/>
            <person name="Wu L."/>
            <person name="Ma J."/>
        </authorList>
    </citation>
    <scope>NUCLEOTIDE SEQUENCE [LARGE SCALE GENOMIC DNA]</scope>
    <source>
        <strain evidence="7">JCM 17666</strain>
    </source>
</reference>
<keyword evidence="1" id="KW-0807">Transducer</keyword>
<dbReference type="EMBL" id="BAABFO010000022">
    <property type="protein sequence ID" value="GAA4339453.1"/>
    <property type="molecule type" value="Genomic_DNA"/>
</dbReference>
<dbReference type="InterPro" id="IPR004089">
    <property type="entry name" value="MCPsignal_dom"/>
</dbReference>
<keyword evidence="3" id="KW-0812">Transmembrane</keyword>
<protein>
    <submittedName>
        <fullName evidence="6">Methyl-accepting chemotaxis protein</fullName>
    </submittedName>
</protein>
<feature type="domain" description="Methyl-accepting transducer" evidence="4">
    <location>
        <begin position="451"/>
        <end position="709"/>
    </location>
</feature>
<proteinExistence type="inferred from homology"/>
<keyword evidence="3" id="KW-1133">Transmembrane helix</keyword>
<gene>
    <name evidence="6" type="ORF">GCM10023144_37710</name>
</gene>
<keyword evidence="7" id="KW-1185">Reference proteome</keyword>
<dbReference type="Gene3D" id="1.10.287.950">
    <property type="entry name" value="Methyl-accepting chemotaxis protein"/>
    <property type="match status" value="1"/>
</dbReference>
<comment type="similarity">
    <text evidence="2">Belongs to the methyl-accepting chemotaxis (MCP) protein family.</text>
</comment>
<evidence type="ECO:0000313" key="7">
    <source>
        <dbReference type="Proteomes" id="UP001501671"/>
    </source>
</evidence>